<keyword evidence="2" id="KW-0597">Phosphoprotein</keyword>
<dbReference type="Gene3D" id="3.40.30.10">
    <property type="entry name" value="Glutaredoxin"/>
    <property type="match status" value="1"/>
</dbReference>
<evidence type="ECO:0000256" key="3">
    <source>
        <dbReference type="SAM" id="MobiDB-lite"/>
    </source>
</evidence>
<name>A0A0L7RI29_9HYME</name>
<evidence type="ECO:0000256" key="1">
    <source>
        <dbReference type="ARBA" id="ARBA00009686"/>
    </source>
</evidence>
<evidence type="ECO:0000256" key="2">
    <source>
        <dbReference type="ARBA" id="ARBA00022553"/>
    </source>
</evidence>
<organism evidence="5 6">
    <name type="scientific">Habropoda laboriosa</name>
    <dbReference type="NCBI Taxonomy" id="597456"/>
    <lineage>
        <taxon>Eukaryota</taxon>
        <taxon>Metazoa</taxon>
        <taxon>Ecdysozoa</taxon>
        <taxon>Arthropoda</taxon>
        <taxon>Hexapoda</taxon>
        <taxon>Insecta</taxon>
        <taxon>Pterygota</taxon>
        <taxon>Neoptera</taxon>
        <taxon>Endopterygota</taxon>
        <taxon>Hymenoptera</taxon>
        <taxon>Apocrita</taxon>
        <taxon>Aculeata</taxon>
        <taxon>Apoidea</taxon>
        <taxon>Anthophila</taxon>
        <taxon>Apidae</taxon>
        <taxon>Habropoda</taxon>
    </lineage>
</organism>
<protein>
    <submittedName>
        <fullName evidence="5">Phosducin-like protein</fullName>
    </submittedName>
</protein>
<dbReference type="SUPFAM" id="SSF52833">
    <property type="entry name" value="Thioredoxin-like"/>
    <property type="match status" value="1"/>
</dbReference>
<evidence type="ECO:0000313" key="6">
    <source>
        <dbReference type="Proteomes" id="UP000053825"/>
    </source>
</evidence>
<dbReference type="InterPro" id="IPR023196">
    <property type="entry name" value="Phosducin_N_dom_sf"/>
</dbReference>
<dbReference type="GO" id="GO:0008277">
    <property type="term" value="P:regulation of G protein-coupled receptor signaling pathway"/>
    <property type="evidence" value="ECO:0007669"/>
    <property type="project" value="InterPro"/>
</dbReference>
<feature type="region of interest" description="Disordered" evidence="3">
    <location>
        <begin position="15"/>
        <end position="66"/>
    </location>
</feature>
<dbReference type="CDD" id="cd02987">
    <property type="entry name" value="Phd_like_Phd"/>
    <property type="match status" value="1"/>
</dbReference>
<feature type="compositionally biased region" description="Polar residues" evidence="3">
    <location>
        <begin position="40"/>
        <end position="63"/>
    </location>
</feature>
<dbReference type="InterPro" id="IPR001200">
    <property type="entry name" value="Phosducin"/>
</dbReference>
<dbReference type="PANTHER" id="PTHR46052:SF1">
    <property type="entry name" value="PHOSDUCIN-LIKE PROTEIN"/>
    <property type="match status" value="1"/>
</dbReference>
<dbReference type="Pfam" id="PF02114">
    <property type="entry name" value="Phosducin"/>
    <property type="match status" value="1"/>
</dbReference>
<gene>
    <name evidence="5" type="ORF">WH47_03663</name>
</gene>
<sequence>MSTLEDKILGEKLHYYCSSSSEDEENDSAESDKETENEKYSQIITDSIEPSFSEWDGTSSNTGPKGVIKDWQRYKQLQAEKKEEQEKERLELINKLSLTCRSSLDEEKEKIMQTDPDLAELLVDEFLLEYQRQRMKEMLARTEKLRFGGVINLETADQFLEAIDNEDKSVTIIVHIYEYNVPGCEAMNGSLIFVAEDYPFVKFCKILGSVAGLSKHFKKEGVPALLVYKAGQVIGNFVHVTDYLGVDFYASDVEAFLIEHGMLTDKKCVPAIISQNENTLSDSE</sequence>
<dbReference type="InterPro" id="IPR024253">
    <property type="entry name" value="Phosducin_thioredoxin-like_dom"/>
</dbReference>
<dbReference type="PANTHER" id="PTHR46052">
    <property type="entry name" value="PHOSDUCIN-LIKE PROTEIN"/>
    <property type="match status" value="1"/>
</dbReference>
<keyword evidence="6" id="KW-1185">Reference proteome</keyword>
<proteinExistence type="inferred from homology"/>
<feature type="compositionally biased region" description="Basic and acidic residues" evidence="3">
    <location>
        <begin position="30"/>
        <end position="39"/>
    </location>
</feature>
<dbReference type="Gene3D" id="1.10.168.10">
    <property type="entry name" value="Phosducin, domain 2"/>
    <property type="match status" value="1"/>
</dbReference>
<evidence type="ECO:0000259" key="4">
    <source>
        <dbReference type="Pfam" id="PF02114"/>
    </source>
</evidence>
<dbReference type="STRING" id="597456.A0A0L7RI29"/>
<feature type="domain" description="Phosducin" evidence="4">
    <location>
        <begin position="54"/>
        <end position="269"/>
    </location>
</feature>
<comment type="similarity">
    <text evidence="1">Belongs to the phosducin family.</text>
</comment>
<dbReference type="InterPro" id="IPR036249">
    <property type="entry name" value="Thioredoxin-like_sf"/>
</dbReference>
<accession>A0A0L7RI29</accession>
<dbReference type="PRINTS" id="PR00677">
    <property type="entry name" value="PHOSDUCIN"/>
</dbReference>
<dbReference type="OrthoDB" id="70588at2759"/>
<evidence type="ECO:0000313" key="5">
    <source>
        <dbReference type="EMBL" id="KOC70647.1"/>
    </source>
</evidence>
<reference evidence="5 6" key="1">
    <citation type="submission" date="2015-07" db="EMBL/GenBank/DDBJ databases">
        <title>The genome of Habropoda laboriosa.</title>
        <authorList>
            <person name="Pan H."/>
            <person name="Kapheim K."/>
        </authorList>
    </citation>
    <scope>NUCLEOTIDE SEQUENCE [LARGE SCALE GENOMIC DNA]</scope>
    <source>
        <strain evidence="5">0110345459</strain>
    </source>
</reference>
<dbReference type="Proteomes" id="UP000053825">
    <property type="component" value="Unassembled WGS sequence"/>
</dbReference>
<dbReference type="InterPro" id="IPR051499">
    <property type="entry name" value="Phosducin-like_reg"/>
</dbReference>
<dbReference type="EMBL" id="KQ414584">
    <property type="protein sequence ID" value="KOC70647.1"/>
    <property type="molecule type" value="Genomic_DNA"/>
</dbReference>
<dbReference type="AlphaFoldDB" id="A0A0L7RI29"/>